<evidence type="ECO:0000313" key="2">
    <source>
        <dbReference type="EMBL" id="MBD7996633.1"/>
    </source>
</evidence>
<name>A0ABR8UVT9_9MICC</name>
<keyword evidence="3" id="KW-1185">Reference proteome</keyword>
<dbReference type="Gene3D" id="3.20.20.140">
    <property type="entry name" value="Metal-dependent hydrolases"/>
    <property type="match status" value="1"/>
</dbReference>
<dbReference type="SUPFAM" id="SSF51338">
    <property type="entry name" value="Composite domain of metallo-dependent hydrolases"/>
    <property type="match status" value="1"/>
</dbReference>
<reference evidence="2 3" key="1">
    <citation type="submission" date="2020-08" db="EMBL/GenBank/DDBJ databases">
        <title>A Genomic Blueprint of the Chicken Gut Microbiome.</title>
        <authorList>
            <person name="Gilroy R."/>
            <person name="Ravi A."/>
            <person name="Getino M."/>
            <person name="Pursley I."/>
            <person name="Horton D.L."/>
            <person name="Alikhan N.-F."/>
            <person name="Baker D."/>
            <person name="Gharbi K."/>
            <person name="Hall N."/>
            <person name="Watson M."/>
            <person name="Adriaenssens E.M."/>
            <person name="Foster-Nyarko E."/>
            <person name="Jarju S."/>
            <person name="Secka A."/>
            <person name="Antonio M."/>
            <person name="Oren A."/>
            <person name="Chaudhuri R."/>
            <person name="La Ragione R.M."/>
            <person name="Hildebrand F."/>
            <person name="Pallen M.J."/>
        </authorList>
    </citation>
    <scope>NUCLEOTIDE SEQUENCE [LARGE SCALE GENOMIC DNA]</scope>
    <source>
        <strain evidence="2 3">Sa2CUA1</strain>
    </source>
</reference>
<dbReference type="PANTHER" id="PTHR22642:SF2">
    <property type="entry name" value="PROTEIN LONG AFTER FAR-RED 3"/>
    <property type="match status" value="1"/>
</dbReference>
<dbReference type="InterPro" id="IPR032466">
    <property type="entry name" value="Metal_Hydrolase"/>
</dbReference>
<gene>
    <name evidence="2" type="ORF">H9639_15145</name>
</gene>
<dbReference type="InterPro" id="IPR013108">
    <property type="entry name" value="Amidohydro_3"/>
</dbReference>
<dbReference type="SUPFAM" id="SSF51556">
    <property type="entry name" value="Metallo-dependent hydrolases"/>
    <property type="match status" value="1"/>
</dbReference>
<comment type="caution">
    <text evidence="2">The sequence shown here is derived from an EMBL/GenBank/DDBJ whole genome shotgun (WGS) entry which is preliminary data.</text>
</comment>
<dbReference type="Pfam" id="PF07969">
    <property type="entry name" value="Amidohydro_3"/>
    <property type="match status" value="1"/>
</dbReference>
<organism evidence="2 3">
    <name type="scientific">Arthrobacter gallicola</name>
    <dbReference type="NCBI Taxonomy" id="2762225"/>
    <lineage>
        <taxon>Bacteria</taxon>
        <taxon>Bacillati</taxon>
        <taxon>Actinomycetota</taxon>
        <taxon>Actinomycetes</taxon>
        <taxon>Micrococcales</taxon>
        <taxon>Micrococcaceae</taxon>
        <taxon>Arthrobacter</taxon>
    </lineage>
</organism>
<evidence type="ECO:0000259" key="1">
    <source>
        <dbReference type="Pfam" id="PF07969"/>
    </source>
</evidence>
<evidence type="ECO:0000313" key="3">
    <source>
        <dbReference type="Proteomes" id="UP000609874"/>
    </source>
</evidence>
<sequence>MSTLLTKCDPRHIVTGRARYLLRKDTLVHAEILLENGWVYSGNDAAPVQASLAIAGGRILAVGTGDVIDATVGAGTQRVDLRGQLVVPGFQDAHIHPIFAGIEMLQCDLTGVGSAEEALAAIGAYAEENPDEPWILGAGWSMDLFPGGTPLRQQLDAVVPDRPVFLQNRDHHGAWANTAAFEAAGITAKTPDPDGGRFEREADGTPAGTVHEGAVDLFNHAKPAVPYELAYRGLLAAQELLLAQGITAWQDAWVPIPEGEHADNLQVYMDAAAAGDLRVRVTACQWWDRTAGISQLEAIKSRRDTVAAAIDPLQLDANSVKVMVDGVAENYTAAMHHVYLDHHGQHTENRGIEFFDPAEMKEFVTAIDAAGMQVHFHALGDRAVTDALDAVEAAREVNGPNDNRHHLAHLQVVRPEDTRRFAPLEAAANLQALWACHEDQMDTLTLPFLEPGAEQRHYPFGELAAHGARLVAGSDWPVSTADPVAAIHVAVNRRSPGSDAPPLGPESQQLTLKQILDAYTQGSAWINHREAQTGTLEPGKLADLAVLDINLFELPLEDLHRASVTQTWIGGECVYQRPATAALPETEAAQ</sequence>
<protein>
    <submittedName>
        <fullName evidence="2">Amidohydrolase</fullName>
    </submittedName>
</protein>
<dbReference type="Proteomes" id="UP000609874">
    <property type="component" value="Unassembled WGS sequence"/>
</dbReference>
<proteinExistence type="predicted"/>
<accession>A0ABR8UVT9</accession>
<dbReference type="CDD" id="cd01300">
    <property type="entry name" value="YtcJ_like"/>
    <property type="match status" value="1"/>
</dbReference>
<dbReference type="Gene3D" id="2.30.40.10">
    <property type="entry name" value="Urease, subunit C, domain 1"/>
    <property type="match status" value="1"/>
</dbReference>
<dbReference type="EMBL" id="JACSQD010000007">
    <property type="protein sequence ID" value="MBD7996633.1"/>
    <property type="molecule type" value="Genomic_DNA"/>
</dbReference>
<dbReference type="PANTHER" id="PTHR22642">
    <property type="entry name" value="IMIDAZOLONEPROPIONASE"/>
    <property type="match status" value="1"/>
</dbReference>
<dbReference type="InterPro" id="IPR033932">
    <property type="entry name" value="YtcJ-like"/>
</dbReference>
<feature type="domain" description="Amidohydrolase 3" evidence="1">
    <location>
        <begin position="79"/>
        <end position="575"/>
    </location>
</feature>
<dbReference type="InterPro" id="IPR011059">
    <property type="entry name" value="Metal-dep_hydrolase_composite"/>
</dbReference>
<dbReference type="Gene3D" id="3.10.310.70">
    <property type="match status" value="1"/>
</dbReference>